<name>A0A7U7GF63_9GAMM</name>
<dbReference type="PANTHER" id="PTHR33308:SF9">
    <property type="entry name" value="PEPTIDOGLYCAN HYDROLASE FLGJ"/>
    <property type="match status" value="1"/>
</dbReference>
<dbReference type="EMBL" id="CBTK010000286">
    <property type="protein sequence ID" value="CDH46965.1"/>
    <property type="molecule type" value="Genomic_DNA"/>
</dbReference>
<dbReference type="Gene3D" id="1.10.530.10">
    <property type="match status" value="1"/>
</dbReference>
<accession>A0A7U7GF63</accession>
<comment type="caution">
    <text evidence="3">The sequence shown here is derived from an EMBL/GenBank/DDBJ whole genome shotgun (WGS) entry which is preliminary data.</text>
</comment>
<dbReference type="GO" id="GO:0004040">
    <property type="term" value="F:amidase activity"/>
    <property type="evidence" value="ECO:0007669"/>
    <property type="project" value="InterPro"/>
</dbReference>
<evidence type="ECO:0000256" key="1">
    <source>
        <dbReference type="ARBA" id="ARBA00022801"/>
    </source>
</evidence>
<dbReference type="Gene3D" id="2.10.70.40">
    <property type="entry name" value="peptidoglycan hydrolase"/>
    <property type="match status" value="1"/>
</dbReference>
<dbReference type="PANTHER" id="PTHR33308">
    <property type="entry name" value="PEPTIDOGLYCAN HYDROLASE FLGJ"/>
    <property type="match status" value="1"/>
</dbReference>
<organism evidence="3 4">
    <name type="scientific">Candidatus Contendobacter odensis Run_B_J11</name>
    <dbReference type="NCBI Taxonomy" id="1400861"/>
    <lineage>
        <taxon>Bacteria</taxon>
        <taxon>Pseudomonadati</taxon>
        <taxon>Pseudomonadota</taxon>
        <taxon>Gammaproteobacteria</taxon>
        <taxon>Candidatus Competibacteraceae</taxon>
        <taxon>Candidatus Contendibacter</taxon>
    </lineage>
</organism>
<dbReference type="Proteomes" id="UP000019184">
    <property type="component" value="Unassembled WGS sequence"/>
</dbReference>
<dbReference type="SMART" id="SM00047">
    <property type="entry name" value="LYZ2"/>
    <property type="match status" value="1"/>
</dbReference>
<reference evidence="3 4" key="1">
    <citation type="journal article" date="2014" name="ISME J.">
        <title>Candidatus Competibacter-lineage genomes retrieved from metagenomes reveal functional metabolic diversity.</title>
        <authorList>
            <person name="McIlroy S.J."/>
            <person name="Albertsen M."/>
            <person name="Andresen E.K."/>
            <person name="Saunders A.M."/>
            <person name="Kristiansen R."/>
            <person name="Stokholm-Bjerregaard M."/>
            <person name="Nielsen K.L."/>
            <person name="Nielsen P.H."/>
        </authorList>
    </citation>
    <scope>NUCLEOTIDE SEQUENCE [LARGE SCALE GENOMIC DNA]</scope>
    <source>
        <strain evidence="3 4">Run_B_J11</strain>
    </source>
</reference>
<dbReference type="InterPro" id="IPR002901">
    <property type="entry name" value="MGlyc_endo_b_GlcNAc-like_dom"/>
</dbReference>
<sequence>MILFKTPSDFVLTLWEDADEAAAMIGLPASALLAQAANETGYGKHIPQAGTVFSYNLFGIKAGKSWTGPTVKNQTAEHGKAGWRQEAASFRVYASYAESFKGFVAFLKANARYKPALNRAEEGDVGGFFRALQVAGYATDPDYADKIIAIERRIKQIRS</sequence>
<gene>
    <name evidence="3" type="ORF">BN874_690015</name>
</gene>
<protein>
    <recommendedName>
        <fullName evidence="2">Mannosyl-glycoprotein endo-beta-N-acetylglucosamidase-like domain-containing protein</fullName>
    </recommendedName>
</protein>
<evidence type="ECO:0000313" key="3">
    <source>
        <dbReference type="EMBL" id="CDH46965.1"/>
    </source>
</evidence>
<dbReference type="RefSeq" id="WP_051498023.1">
    <property type="nucleotide sequence ID" value="NZ_CBTK010000286.1"/>
</dbReference>
<dbReference type="OrthoDB" id="289937at2"/>
<dbReference type="GO" id="GO:0071973">
    <property type="term" value="P:bacterial-type flagellum-dependent cell motility"/>
    <property type="evidence" value="ECO:0007669"/>
    <property type="project" value="TreeGrafter"/>
</dbReference>
<dbReference type="PRINTS" id="PR01002">
    <property type="entry name" value="FLGFLGJ"/>
</dbReference>
<keyword evidence="1" id="KW-0378">Hydrolase</keyword>
<keyword evidence="4" id="KW-1185">Reference proteome</keyword>
<feature type="domain" description="Mannosyl-glycoprotein endo-beta-N-acetylglucosamidase-like" evidence="2">
    <location>
        <begin position="1"/>
        <end position="159"/>
    </location>
</feature>
<evidence type="ECO:0000259" key="2">
    <source>
        <dbReference type="SMART" id="SM00047"/>
    </source>
</evidence>
<evidence type="ECO:0000313" key="4">
    <source>
        <dbReference type="Proteomes" id="UP000019184"/>
    </source>
</evidence>
<dbReference type="AlphaFoldDB" id="A0A7U7GF63"/>
<dbReference type="Pfam" id="PF01832">
    <property type="entry name" value="Glucosaminidase"/>
    <property type="match status" value="1"/>
</dbReference>
<dbReference type="InterPro" id="IPR051056">
    <property type="entry name" value="Glycosyl_Hydrolase_73"/>
</dbReference>
<proteinExistence type="predicted"/>